<proteinExistence type="predicted"/>
<evidence type="ECO:0000259" key="2">
    <source>
        <dbReference type="PROSITE" id="PS50181"/>
    </source>
</evidence>
<dbReference type="SMART" id="SM00256">
    <property type="entry name" value="FBOX"/>
    <property type="match status" value="1"/>
</dbReference>
<dbReference type="PROSITE" id="PS50181">
    <property type="entry name" value="FBOX"/>
    <property type="match status" value="1"/>
</dbReference>
<dbReference type="InterPro" id="IPR036047">
    <property type="entry name" value="F-box-like_dom_sf"/>
</dbReference>
<dbReference type="AlphaFoldDB" id="A0A4S8L0T7"/>
<sequence length="190" mass="21275">MLRRSARLQGKRKADTQPNLGISDTTNLPHRRIKCSGSVQDAGTSLGRQKVDEPPPSDSDIEILYSSRKKKTVSGVSLEKKATEIIVNDKKPEKVQRKLGLLHIDATEIPMDIIFEIFAHLGTPDILQLSFTSRDLRNILTAPSSEYVWRNARLNVEGLPPLPPGLSEIQYANLMFDTTCEVCEHWSRGL</sequence>
<dbReference type="SUPFAM" id="SSF81383">
    <property type="entry name" value="F-box domain"/>
    <property type="match status" value="1"/>
</dbReference>
<feature type="region of interest" description="Disordered" evidence="1">
    <location>
        <begin position="1"/>
        <end position="58"/>
    </location>
</feature>
<dbReference type="InterPro" id="IPR001810">
    <property type="entry name" value="F-box_dom"/>
</dbReference>
<gene>
    <name evidence="3" type="ORF">K435DRAFT_844588</name>
</gene>
<dbReference type="Proteomes" id="UP000297245">
    <property type="component" value="Unassembled WGS sequence"/>
</dbReference>
<name>A0A4S8L0T7_DENBC</name>
<feature type="compositionally biased region" description="Basic residues" evidence="1">
    <location>
        <begin position="1"/>
        <end position="11"/>
    </location>
</feature>
<evidence type="ECO:0000313" key="4">
    <source>
        <dbReference type="Proteomes" id="UP000297245"/>
    </source>
</evidence>
<dbReference type="EMBL" id="ML179775">
    <property type="protein sequence ID" value="THU81851.1"/>
    <property type="molecule type" value="Genomic_DNA"/>
</dbReference>
<feature type="compositionally biased region" description="Polar residues" evidence="1">
    <location>
        <begin position="37"/>
        <end position="47"/>
    </location>
</feature>
<protein>
    <recommendedName>
        <fullName evidence="2">F-box domain-containing protein</fullName>
    </recommendedName>
</protein>
<dbReference type="Pfam" id="PF00646">
    <property type="entry name" value="F-box"/>
    <property type="match status" value="1"/>
</dbReference>
<feature type="compositionally biased region" description="Polar residues" evidence="1">
    <location>
        <begin position="16"/>
        <end position="28"/>
    </location>
</feature>
<accession>A0A4S8L0T7</accession>
<organism evidence="3 4">
    <name type="scientific">Dendrothele bispora (strain CBS 962.96)</name>
    <dbReference type="NCBI Taxonomy" id="1314807"/>
    <lineage>
        <taxon>Eukaryota</taxon>
        <taxon>Fungi</taxon>
        <taxon>Dikarya</taxon>
        <taxon>Basidiomycota</taxon>
        <taxon>Agaricomycotina</taxon>
        <taxon>Agaricomycetes</taxon>
        <taxon>Agaricomycetidae</taxon>
        <taxon>Agaricales</taxon>
        <taxon>Agaricales incertae sedis</taxon>
        <taxon>Dendrothele</taxon>
    </lineage>
</organism>
<evidence type="ECO:0000313" key="3">
    <source>
        <dbReference type="EMBL" id="THU81851.1"/>
    </source>
</evidence>
<evidence type="ECO:0000256" key="1">
    <source>
        <dbReference type="SAM" id="MobiDB-lite"/>
    </source>
</evidence>
<dbReference type="CDD" id="cd09917">
    <property type="entry name" value="F-box_SF"/>
    <property type="match status" value="1"/>
</dbReference>
<dbReference type="OrthoDB" id="2322499at2759"/>
<feature type="domain" description="F-box" evidence="2">
    <location>
        <begin position="103"/>
        <end position="152"/>
    </location>
</feature>
<dbReference type="Gene3D" id="1.20.1280.50">
    <property type="match status" value="1"/>
</dbReference>
<keyword evidence="4" id="KW-1185">Reference proteome</keyword>
<reference evidence="3 4" key="1">
    <citation type="journal article" date="2019" name="Nat. Ecol. Evol.">
        <title>Megaphylogeny resolves global patterns of mushroom evolution.</title>
        <authorList>
            <person name="Varga T."/>
            <person name="Krizsan K."/>
            <person name="Foldi C."/>
            <person name="Dima B."/>
            <person name="Sanchez-Garcia M."/>
            <person name="Sanchez-Ramirez S."/>
            <person name="Szollosi G.J."/>
            <person name="Szarkandi J.G."/>
            <person name="Papp V."/>
            <person name="Albert L."/>
            <person name="Andreopoulos W."/>
            <person name="Angelini C."/>
            <person name="Antonin V."/>
            <person name="Barry K.W."/>
            <person name="Bougher N.L."/>
            <person name="Buchanan P."/>
            <person name="Buyck B."/>
            <person name="Bense V."/>
            <person name="Catcheside P."/>
            <person name="Chovatia M."/>
            <person name="Cooper J."/>
            <person name="Damon W."/>
            <person name="Desjardin D."/>
            <person name="Finy P."/>
            <person name="Geml J."/>
            <person name="Haridas S."/>
            <person name="Hughes K."/>
            <person name="Justo A."/>
            <person name="Karasinski D."/>
            <person name="Kautmanova I."/>
            <person name="Kiss B."/>
            <person name="Kocsube S."/>
            <person name="Kotiranta H."/>
            <person name="LaButti K.M."/>
            <person name="Lechner B.E."/>
            <person name="Liimatainen K."/>
            <person name="Lipzen A."/>
            <person name="Lukacs Z."/>
            <person name="Mihaltcheva S."/>
            <person name="Morgado L.N."/>
            <person name="Niskanen T."/>
            <person name="Noordeloos M.E."/>
            <person name="Ohm R.A."/>
            <person name="Ortiz-Santana B."/>
            <person name="Ovrebo C."/>
            <person name="Racz N."/>
            <person name="Riley R."/>
            <person name="Savchenko A."/>
            <person name="Shiryaev A."/>
            <person name="Soop K."/>
            <person name="Spirin V."/>
            <person name="Szebenyi C."/>
            <person name="Tomsovsky M."/>
            <person name="Tulloss R.E."/>
            <person name="Uehling J."/>
            <person name="Grigoriev I.V."/>
            <person name="Vagvolgyi C."/>
            <person name="Papp T."/>
            <person name="Martin F.M."/>
            <person name="Miettinen O."/>
            <person name="Hibbett D.S."/>
            <person name="Nagy L.G."/>
        </authorList>
    </citation>
    <scope>NUCLEOTIDE SEQUENCE [LARGE SCALE GENOMIC DNA]</scope>
    <source>
        <strain evidence="3 4">CBS 962.96</strain>
    </source>
</reference>